<proteinExistence type="predicted"/>
<evidence type="ECO:0000256" key="1">
    <source>
        <dbReference type="SAM" id="MobiDB-lite"/>
    </source>
</evidence>
<protein>
    <submittedName>
        <fullName evidence="2">Uncharacterized protein</fullName>
    </submittedName>
</protein>
<evidence type="ECO:0000313" key="2">
    <source>
        <dbReference type="EMBL" id="KAF6074961.1"/>
    </source>
</evidence>
<evidence type="ECO:0000313" key="3">
    <source>
        <dbReference type="Proteomes" id="UP000664940"/>
    </source>
</evidence>
<gene>
    <name evidence="2" type="ORF">HJG60_009371</name>
</gene>
<dbReference type="AlphaFoldDB" id="A0A834DC07"/>
<sequence>MAVGSHRGWRQGAMGTQAPPSGGRGDAEVSRLCVATSLFPRPRMSSPALPLPVETRRTLPPPGWVLESSLGRGWRPPGGGRGSGARRRATFPLFSLGSELCWDAVGSASPLEPRPRCQGLQALAAGQRGPPSPAGLGKPQESDMLRHNFQQLHHLPREKHPLALISDPHLQGANVEMPPPPPLWVALGKHVQNQSQDLGFIPHSQVS</sequence>
<name>A0A834DC07_9CHIR</name>
<reference evidence="2 3" key="1">
    <citation type="journal article" date="2020" name="Nature">
        <title>Six reference-quality genomes reveal evolution of bat adaptations.</title>
        <authorList>
            <person name="Jebb D."/>
            <person name="Huang Z."/>
            <person name="Pippel M."/>
            <person name="Hughes G.M."/>
            <person name="Lavrichenko K."/>
            <person name="Devanna P."/>
            <person name="Winkler S."/>
            <person name="Jermiin L.S."/>
            <person name="Skirmuntt E.C."/>
            <person name="Katzourakis A."/>
            <person name="Burkitt-Gray L."/>
            <person name="Ray D.A."/>
            <person name="Sullivan K.A.M."/>
            <person name="Roscito J.G."/>
            <person name="Kirilenko B.M."/>
            <person name="Davalos L.M."/>
            <person name="Corthals A.P."/>
            <person name="Power M.L."/>
            <person name="Jones G."/>
            <person name="Ransome R.D."/>
            <person name="Dechmann D.K.N."/>
            <person name="Locatelli A.G."/>
            <person name="Puechmaille S.J."/>
            <person name="Fedrigo O."/>
            <person name="Jarvis E.D."/>
            <person name="Hiller M."/>
            <person name="Vernes S.C."/>
            <person name="Myers E.W."/>
            <person name="Teeling E.C."/>
        </authorList>
    </citation>
    <scope>NUCLEOTIDE SEQUENCE [LARGE SCALE GENOMIC DNA]</scope>
    <source>
        <strain evidence="2">Bat1K_MPI-CBG_1</strain>
    </source>
</reference>
<dbReference type="Proteomes" id="UP000664940">
    <property type="component" value="Unassembled WGS sequence"/>
</dbReference>
<dbReference type="EMBL" id="JABVXQ010000015">
    <property type="protein sequence ID" value="KAF6074961.1"/>
    <property type="molecule type" value="Genomic_DNA"/>
</dbReference>
<comment type="caution">
    <text evidence="2">The sequence shown here is derived from an EMBL/GenBank/DDBJ whole genome shotgun (WGS) entry which is preliminary data.</text>
</comment>
<accession>A0A834DC07</accession>
<feature type="region of interest" description="Disordered" evidence="1">
    <location>
        <begin position="1"/>
        <end position="27"/>
    </location>
</feature>
<organism evidence="2 3">
    <name type="scientific">Phyllostomus discolor</name>
    <name type="common">pale spear-nosed bat</name>
    <dbReference type="NCBI Taxonomy" id="89673"/>
    <lineage>
        <taxon>Eukaryota</taxon>
        <taxon>Metazoa</taxon>
        <taxon>Chordata</taxon>
        <taxon>Craniata</taxon>
        <taxon>Vertebrata</taxon>
        <taxon>Euteleostomi</taxon>
        <taxon>Mammalia</taxon>
        <taxon>Eutheria</taxon>
        <taxon>Laurasiatheria</taxon>
        <taxon>Chiroptera</taxon>
        <taxon>Yangochiroptera</taxon>
        <taxon>Phyllostomidae</taxon>
        <taxon>Phyllostominae</taxon>
        <taxon>Phyllostomus</taxon>
    </lineage>
</organism>